<reference evidence="1" key="2">
    <citation type="journal article" date="2021" name="PeerJ">
        <title>Extensive microbial diversity within the chicken gut microbiome revealed by metagenomics and culture.</title>
        <authorList>
            <person name="Gilroy R."/>
            <person name="Ravi A."/>
            <person name="Getino M."/>
            <person name="Pursley I."/>
            <person name="Horton D.L."/>
            <person name="Alikhan N.F."/>
            <person name="Baker D."/>
            <person name="Gharbi K."/>
            <person name="Hall N."/>
            <person name="Watson M."/>
            <person name="Adriaenssens E.M."/>
            <person name="Foster-Nyarko E."/>
            <person name="Jarju S."/>
            <person name="Secka A."/>
            <person name="Antonio M."/>
            <person name="Oren A."/>
            <person name="Chaudhuri R.R."/>
            <person name="La Ragione R."/>
            <person name="Hildebrand F."/>
            <person name="Pallen M.J."/>
        </authorList>
    </citation>
    <scope>NUCLEOTIDE SEQUENCE</scope>
    <source>
        <strain evidence="1">CHK154-7741</strain>
    </source>
</reference>
<comment type="caution">
    <text evidence="1">The sequence shown here is derived from an EMBL/GenBank/DDBJ whole genome shotgun (WGS) entry which is preliminary data.</text>
</comment>
<evidence type="ECO:0000313" key="1">
    <source>
        <dbReference type="EMBL" id="HIU91769.1"/>
    </source>
</evidence>
<dbReference type="AlphaFoldDB" id="A0A9D1MYH0"/>
<gene>
    <name evidence="1" type="ORF">IAD26_01400</name>
</gene>
<dbReference type="EMBL" id="DVOD01000013">
    <property type="protein sequence ID" value="HIU91769.1"/>
    <property type="molecule type" value="Genomic_DNA"/>
</dbReference>
<reference evidence="1" key="1">
    <citation type="submission" date="2020-10" db="EMBL/GenBank/DDBJ databases">
        <authorList>
            <person name="Gilroy R."/>
        </authorList>
    </citation>
    <scope>NUCLEOTIDE SEQUENCE</scope>
    <source>
        <strain evidence="1">CHK154-7741</strain>
    </source>
</reference>
<accession>A0A9D1MYH0</accession>
<protein>
    <submittedName>
        <fullName evidence="1">Uncharacterized protein</fullName>
    </submittedName>
</protein>
<proteinExistence type="predicted"/>
<name>A0A9D1MYH0_9CLOT</name>
<dbReference type="Proteomes" id="UP000886748">
    <property type="component" value="Unassembled WGS sequence"/>
</dbReference>
<evidence type="ECO:0000313" key="2">
    <source>
        <dbReference type="Proteomes" id="UP000886748"/>
    </source>
</evidence>
<organism evidence="1 2">
    <name type="scientific">Candidatus Limenecus avicola</name>
    <dbReference type="NCBI Taxonomy" id="2840847"/>
    <lineage>
        <taxon>Bacteria</taxon>
        <taxon>Bacillati</taxon>
        <taxon>Bacillota</taxon>
        <taxon>Clostridia</taxon>
        <taxon>Eubacteriales</taxon>
        <taxon>Clostridiaceae</taxon>
        <taxon>Clostridiaceae incertae sedis</taxon>
        <taxon>Candidatus Limenecus</taxon>
    </lineage>
</organism>
<sequence length="139" mass="15747">MSIVASVMKKLHTRKILKTAEKNMKKDGAYKIVKHINKKTGVVSLIGKTKQGEKYNSFGLLADGSQISKSYAQLLINNTPCTNKIKTIRTVVVGADGHRYKKEKTIKKFLELTRVPVKEMSKEIHMFKTGENFFMKKVS</sequence>